<keyword evidence="1" id="KW-1133">Transmembrane helix</keyword>
<keyword evidence="1" id="KW-0812">Transmembrane</keyword>
<feature type="transmembrane region" description="Helical" evidence="1">
    <location>
        <begin position="151"/>
        <end position="171"/>
    </location>
</feature>
<sequence length="271" mass="29573">MYFAVLSLISALRVYAISSQDWRVPLIVFMLAIMRSAFQIFKVVTSSCTAVPPPLGSAIGSLAPQYETIICLAYFNADVDTNANAVITVALAASIAADAIVLIVTWCRTYRIRRLARQENIHAPLTSLLLRDGQLASLDQRRIPELTSTRPPSIGTIYFGLLVVINCLNIIFEGNTNQAFDGFVFFGTAFSSIILSRFCLNLRETTPLSDLHFSRGVDGFGASLSFRWDDSAENVDADTGGTDEADVMDASRSHVHDLGEEADGLHTLEDA</sequence>
<dbReference type="EMBL" id="SEKV01000081">
    <property type="protein sequence ID" value="TFY64999.1"/>
    <property type="molecule type" value="Genomic_DNA"/>
</dbReference>
<feature type="transmembrane region" description="Helical" evidence="1">
    <location>
        <begin position="183"/>
        <end position="200"/>
    </location>
</feature>
<name>A0A4Y9YV30_9APHY</name>
<keyword evidence="1" id="KW-0472">Membrane</keyword>
<accession>A0A4Y9YV30</accession>
<proteinExistence type="predicted"/>
<organism evidence="2 3">
    <name type="scientific">Rhodofomes roseus</name>
    <dbReference type="NCBI Taxonomy" id="34475"/>
    <lineage>
        <taxon>Eukaryota</taxon>
        <taxon>Fungi</taxon>
        <taxon>Dikarya</taxon>
        <taxon>Basidiomycota</taxon>
        <taxon>Agaricomycotina</taxon>
        <taxon>Agaricomycetes</taxon>
        <taxon>Polyporales</taxon>
        <taxon>Rhodofomes</taxon>
    </lineage>
</organism>
<dbReference type="AlphaFoldDB" id="A0A4Y9YV30"/>
<protein>
    <submittedName>
        <fullName evidence="2">Uncharacterized protein</fullName>
    </submittedName>
</protein>
<reference evidence="2 3" key="1">
    <citation type="submission" date="2019-01" db="EMBL/GenBank/DDBJ databases">
        <title>Genome sequencing of the rare red list fungi Fomitopsis rosea.</title>
        <authorList>
            <person name="Buettner E."/>
            <person name="Kellner H."/>
        </authorList>
    </citation>
    <scope>NUCLEOTIDE SEQUENCE [LARGE SCALE GENOMIC DNA]</scope>
    <source>
        <strain evidence="2 3">DSM 105464</strain>
    </source>
</reference>
<gene>
    <name evidence="2" type="ORF">EVJ58_g2251</name>
</gene>
<dbReference type="Proteomes" id="UP000298390">
    <property type="component" value="Unassembled WGS sequence"/>
</dbReference>
<evidence type="ECO:0000256" key="1">
    <source>
        <dbReference type="SAM" id="Phobius"/>
    </source>
</evidence>
<evidence type="ECO:0000313" key="2">
    <source>
        <dbReference type="EMBL" id="TFY64999.1"/>
    </source>
</evidence>
<comment type="caution">
    <text evidence="2">The sequence shown here is derived from an EMBL/GenBank/DDBJ whole genome shotgun (WGS) entry which is preliminary data.</text>
</comment>
<feature type="transmembrane region" description="Helical" evidence="1">
    <location>
        <begin position="83"/>
        <end position="107"/>
    </location>
</feature>
<evidence type="ECO:0000313" key="3">
    <source>
        <dbReference type="Proteomes" id="UP000298390"/>
    </source>
</evidence>